<comment type="caution">
    <text evidence="3">The sequence shown here is derived from an EMBL/GenBank/DDBJ whole genome shotgun (WGS) entry which is preliminary data.</text>
</comment>
<evidence type="ECO:0000256" key="2">
    <source>
        <dbReference type="SAM" id="SignalP"/>
    </source>
</evidence>
<keyword evidence="2" id="KW-0732">Signal</keyword>
<evidence type="ECO:0000313" key="3">
    <source>
        <dbReference type="EMBL" id="PWW75570.1"/>
    </source>
</evidence>
<proteinExistence type="predicted"/>
<keyword evidence="4" id="KW-1185">Reference proteome</keyword>
<evidence type="ECO:0000313" key="4">
    <source>
        <dbReference type="Proteomes" id="UP000246991"/>
    </source>
</evidence>
<feature type="chain" id="PRO_5016445706" evidence="2">
    <location>
        <begin position="25"/>
        <end position="61"/>
    </location>
</feature>
<keyword evidence="1" id="KW-1133">Transmembrane helix</keyword>
<name>A0A317SPA7_9PEZI</name>
<organism evidence="3 4">
    <name type="scientific">Tuber magnatum</name>
    <name type="common">white Piedmont truffle</name>
    <dbReference type="NCBI Taxonomy" id="42249"/>
    <lineage>
        <taxon>Eukaryota</taxon>
        <taxon>Fungi</taxon>
        <taxon>Dikarya</taxon>
        <taxon>Ascomycota</taxon>
        <taxon>Pezizomycotina</taxon>
        <taxon>Pezizomycetes</taxon>
        <taxon>Pezizales</taxon>
        <taxon>Tuberaceae</taxon>
        <taxon>Tuber</taxon>
    </lineage>
</organism>
<keyword evidence="1" id="KW-0812">Transmembrane</keyword>
<reference evidence="3 4" key="1">
    <citation type="submission" date="2018-03" db="EMBL/GenBank/DDBJ databases">
        <title>Genomes of Pezizomycetes fungi and the evolution of truffles.</title>
        <authorList>
            <person name="Murat C."/>
            <person name="Payen T."/>
            <person name="Noel B."/>
            <person name="Kuo A."/>
            <person name="Martin F.M."/>
        </authorList>
    </citation>
    <scope>NUCLEOTIDE SEQUENCE [LARGE SCALE GENOMIC DNA]</scope>
    <source>
        <strain evidence="3">091103-1</strain>
    </source>
</reference>
<evidence type="ECO:0000256" key="1">
    <source>
        <dbReference type="SAM" id="Phobius"/>
    </source>
</evidence>
<dbReference type="Proteomes" id="UP000246991">
    <property type="component" value="Unassembled WGS sequence"/>
</dbReference>
<dbReference type="EMBL" id="PYWC01000044">
    <property type="protein sequence ID" value="PWW75570.1"/>
    <property type="molecule type" value="Genomic_DNA"/>
</dbReference>
<sequence>MDHGFLLLTIFLFLLPPFLHFCGASPNHNELRFRPAYYPQLSALEFLLAGVFGLRNIIPYS</sequence>
<protein>
    <submittedName>
        <fullName evidence="3">Uncharacterized protein</fullName>
    </submittedName>
</protein>
<feature type="transmembrane region" description="Helical" evidence="1">
    <location>
        <begin position="40"/>
        <end position="58"/>
    </location>
</feature>
<accession>A0A317SPA7</accession>
<feature type="signal peptide" evidence="2">
    <location>
        <begin position="1"/>
        <end position="24"/>
    </location>
</feature>
<gene>
    <name evidence="3" type="ORF">C7212DRAFT_325399</name>
</gene>
<keyword evidence="1" id="KW-0472">Membrane</keyword>
<dbReference type="AlphaFoldDB" id="A0A317SPA7"/>